<proteinExistence type="predicted"/>
<dbReference type="STRING" id="1890683.A0A427YFL4"/>
<evidence type="ECO:0008006" key="4">
    <source>
        <dbReference type="Google" id="ProtNLM"/>
    </source>
</evidence>
<dbReference type="OrthoDB" id="3433692at2759"/>
<dbReference type="Proteomes" id="UP000279259">
    <property type="component" value="Unassembled WGS sequence"/>
</dbReference>
<evidence type="ECO:0000313" key="2">
    <source>
        <dbReference type="EMBL" id="RSH89969.1"/>
    </source>
</evidence>
<protein>
    <recommendedName>
        <fullName evidence="4">HNH nuclease domain-containing protein</fullName>
    </recommendedName>
</protein>
<gene>
    <name evidence="2" type="ORF">EHS25_001955</name>
</gene>
<evidence type="ECO:0000313" key="3">
    <source>
        <dbReference type="Proteomes" id="UP000279259"/>
    </source>
</evidence>
<comment type="caution">
    <text evidence="2">The sequence shown here is derived from an EMBL/GenBank/DDBJ whole genome shotgun (WGS) entry which is preliminary data.</text>
</comment>
<keyword evidence="3" id="KW-1185">Reference proteome</keyword>
<feature type="compositionally biased region" description="Polar residues" evidence="1">
    <location>
        <begin position="248"/>
        <end position="257"/>
    </location>
</feature>
<accession>A0A427YFL4</accession>
<evidence type="ECO:0000256" key="1">
    <source>
        <dbReference type="SAM" id="MobiDB-lite"/>
    </source>
</evidence>
<sequence>MADATYERAIACWRRAGHVAIRSINDYEIAVFPLKFVATGGDNSWRYVLSVVEQLVETVPEHPGMIFTNGATPEAVDLNGPPHEGVFLYKQLNVDKDPDFARGPEYFSRFKEPSLMADQSTRSGSSRVTGRPEQVYEQVLGEPYPNLYDTSAGLLLDNTLHRMFDTLDWSLYLKGDTFYVHYFCPKSAIHFAYHGKAIPPERFSRFEDPPDPRLVAWHYNQAVKARIRGFSADMKRIAPDSRLRLDDGSNQGGSTWNPLRPPKCQRTSWRSSPGTSLSSVLMPAKAIAEAYSKLGMVWLITIPFQPSLRLTDFEVVAALQLRTLAGEREAHCTNCGEANFVGHPEVCLQRKLWRVARHEGTERIIGQAHASNPGTRVRREPLGHQTSRRIDIQVITLLGSQLTGLANAYYDLTVVSLASKEDRSTSHPKHDDNPSRLVNKSLDSVADHKIRHRPRSKLPFHPVVFSHGGMLNGSTIKVFASWKQIMARGSYNLMLKRLSLCLLQARVRSFEL</sequence>
<name>A0A427YFL4_9TREE</name>
<dbReference type="AlphaFoldDB" id="A0A427YFL4"/>
<feature type="region of interest" description="Disordered" evidence="1">
    <location>
        <begin position="242"/>
        <end position="265"/>
    </location>
</feature>
<reference evidence="2 3" key="1">
    <citation type="submission" date="2018-11" db="EMBL/GenBank/DDBJ databases">
        <title>Genome sequence of Saitozyma podzolica DSM 27192.</title>
        <authorList>
            <person name="Aliyu H."/>
            <person name="Gorte O."/>
            <person name="Ochsenreither K."/>
        </authorList>
    </citation>
    <scope>NUCLEOTIDE SEQUENCE [LARGE SCALE GENOMIC DNA]</scope>
    <source>
        <strain evidence="2 3">DSM 27192</strain>
    </source>
</reference>
<dbReference type="EMBL" id="RSCD01000012">
    <property type="protein sequence ID" value="RSH89969.1"/>
    <property type="molecule type" value="Genomic_DNA"/>
</dbReference>
<organism evidence="2 3">
    <name type="scientific">Saitozyma podzolica</name>
    <dbReference type="NCBI Taxonomy" id="1890683"/>
    <lineage>
        <taxon>Eukaryota</taxon>
        <taxon>Fungi</taxon>
        <taxon>Dikarya</taxon>
        <taxon>Basidiomycota</taxon>
        <taxon>Agaricomycotina</taxon>
        <taxon>Tremellomycetes</taxon>
        <taxon>Tremellales</taxon>
        <taxon>Trimorphomycetaceae</taxon>
        <taxon>Saitozyma</taxon>
    </lineage>
</organism>